<evidence type="ECO:0000259" key="1">
    <source>
        <dbReference type="Pfam" id="PF12770"/>
    </source>
</evidence>
<dbReference type="OrthoDB" id="3206999at2"/>
<comment type="caution">
    <text evidence="2">The sequence shown here is derived from an EMBL/GenBank/DDBJ whole genome shotgun (WGS) entry which is preliminary data.</text>
</comment>
<gene>
    <name evidence="2" type="ORF">FDA94_13720</name>
</gene>
<reference evidence="2 3" key="1">
    <citation type="submission" date="2019-04" db="EMBL/GenBank/DDBJ databases">
        <title>Herbidospora sp. NEAU-GS14.nov., a novel actinomycete isolated from soil.</title>
        <authorList>
            <person name="Han L."/>
        </authorList>
    </citation>
    <scope>NUCLEOTIDE SEQUENCE [LARGE SCALE GENOMIC DNA]</scope>
    <source>
        <strain evidence="2 3">NEAU-GS14</strain>
    </source>
</reference>
<dbReference type="AlphaFoldDB" id="A0A4U3MK15"/>
<feature type="domain" description="CHAT" evidence="1">
    <location>
        <begin position="886"/>
        <end position="1166"/>
    </location>
</feature>
<dbReference type="Proteomes" id="UP000308705">
    <property type="component" value="Unassembled WGS sequence"/>
</dbReference>
<dbReference type="InterPro" id="IPR011990">
    <property type="entry name" value="TPR-like_helical_dom_sf"/>
</dbReference>
<proteinExistence type="predicted"/>
<dbReference type="Pfam" id="PF13374">
    <property type="entry name" value="TPR_10"/>
    <property type="match status" value="1"/>
</dbReference>
<dbReference type="Pfam" id="PF12770">
    <property type="entry name" value="CHAT"/>
    <property type="match status" value="1"/>
</dbReference>
<sequence>MNSFFDDPDVFSEQAIEFAHAFEQIGDIRLQEKAIELFRMAVSAAPPGNPDRGMYLSNLANGLINFFERTGDLAALREALRVGLEAVDVEPLEGTNSSIVSNALGLLHGTDGEPKTLDEAVAFGRRAIELTPADDDHLPTRLSNLAALLQQRYLGTGDTASVAEGIEAGRAAHALVGKGHYSWQAIVGNLGVLLRHRYEIDDDPADLQEALDLVGTAVSTTPRGHVDRALYLGNLATVFGLRYERDGRQADLDEAFKLCREALDLTPKGHPGEAGCLSVYGNLLRLGVERTGAAEELDEAVDLLREAARTGPERITTRALNLATLSLCLRLRYEQFGRIGDLTEAMETVQAALALTSPGDPERPARIAGLGVMKRLMYERTSRTEVLKEAIGIGREALAITPPGHRWYVGFLNSLSNALRALHQVTGDGDFLTEAITLNRTAAATVRPGSPDHAVILNGLANALLTSFARTNDLNELNEAIALTTMAITGIPEDHLSQLLYVNNLGNLLRIRHERTGDEEDLAHALRIARTAVDITPRDHAMRSSALSNLGVALMATYLLTGDLETWAEAVATGRDALALTPSGHHDQIGLQCNLAQVLRARFEKEGRGLDELREAIGLLIEAARSDSDPPSRILLAQRLLAQSLMLAGDGEPALAAYRKAIELLPRVTTLELTRSDRRHGLAAMPGLAGEAAAAAIAAGLPDLAVELLEQARGLLLSEVMIGQGELAPLDAHAPAGLVGRFQRVRQDLDEIEAAAVTMFATDDPAHALSAASRAAAQDLAERRRGFAREWDDTVAEIRAIPALRGFLRPPSIRELGRNAAEGPIVLVNTSRFRCDALILTDDPDRPVILVELPALAHQTVIDQVNRFRAAIKGEGLAAQKEMLAVLGWLWDAVAGPVMTELGLLPAADNWPRLWWCPVGETAFLPLHAAGRHQVGSDATVLDRVISSYTPTIRALRHARERAAAAPGPALLIAQPKTPFAEPLPGTLTEVRKVAGMVPGSRILIGEDATCEVVLNALPAHPVIHLACHGHSDWNDPGRSRLLLHDHTSSPFSVAAIASLRLAGAELAYLSACNTTVANQRLVDEAVHITTAFQLAGFRHVIGTLWPVGDTYATSMALSVYGDLTRQGATPPDPALAASALHHAVRARRDEARRYPGVWASHIHAGA</sequence>
<name>A0A4U3MK15_9ACTN</name>
<dbReference type="InterPro" id="IPR024983">
    <property type="entry name" value="CHAT_dom"/>
</dbReference>
<protein>
    <submittedName>
        <fullName evidence="2">CHAT domain-containing protein</fullName>
    </submittedName>
</protein>
<evidence type="ECO:0000313" key="2">
    <source>
        <dbReference type="EMBL" id="TKK88357.1"/>
    </source>
</evidence>
<keyword evidence="3" id="KW-1185">Reference proteome</keyword>
<dbReference type="Gene3D" id="1.25.40.10">
    <property type="entry name" value="Tetratricopeptide repeat domain"/>
    <property type="match status" value="3"/>
</dbReference>
<accession>A0A4U3MK15</accession>
<evidence type="ECO:0000313" key="3">
    <source>
        <dbReference type="Proteomes" id="UP000308705"/>
    </source>
</evidence>
<dbReference type="SUPFAM" id="SSF48452">
    <property type="entry name" value="TPR-like"/>
    <property type="match status" value="2"/>
</dbReference>
<organism evidence="2 3">
    <name type="scientific">Herbidospora galbida</name>
    <dbReference type="NCBI Taxonomy" id="2575442"/>
    <lineage>
        <taxon>Bacteria</taxon>
        <taxon>Bacillati</taxon>
        <taxon>Actinomycetota</taxon>
        <taxon>Actinomycetes</taxon>
        <taxon>Streptosporangiales</taxon>
        <taxon>Streptosporangiaceae</taxon>
        <taxon>Herbidospora</taxon>
    </lineage>
</organism>
<dbReference type="EMBL" id="SZQA01000011">
    <property type="protein sequence ID" value="TKK88357.1"/>
    <property type="molecule type" value="Genomic_DNA"/>
</dbReference>
<dbReference type="RefSeq" id="WP_137247443.1">
    <property type="nucleotide sequence ID" value="NZ_SZQA01000011.1"/>
</dbReference>